<sequence>MNYQTVNPFDQSVISKYDYLDEKDLPIVLKNAQIAYKNWRKSDFKQRSVLLLQIADLLESQKFKAAELMAIEMGKPLAQGIAEVEKCALCCRHYANYSKSYLEKTPIDVPEGKAWIQYQPLGVIFGIMPWNFPFWQVIRFAIPALAGGNVILLKHAPNVFGCANFIQDIFEQAGTPKHAFQNLIISEELAKTVIESPIVKGVTLTGSVGAGSKVGEITGKQIKPIVLELGGNNPFIVFPDADMDLVLSQAEAKLQNAGQSCIAPKRFLIHKDLSQNFIDKLKYIIDNYSVNDPLSEETKLGPLARLDLAEKLEEQVARTVKNGAVELVKFRREDAKVWPCLLSNVTSDSPAFEEELFGPVFCITEFSTIEEAIDLANKSDFGLGASVFTKNESIQNRLVDELEEGAVFINSIVKSDPLLPFGGIGISGIGRELGEPGIKAFQNVKTVRIA</sequence>
<evidence type="ECO:0000256" key="4">
    <source>
        <dbReference type="PROSITE-ProRule" id="PRU10007"/>
    </source>
</evidence>
<keyword evidence="8" id="KW-1185">Reference proteome</keyword>
<dbReference type="SUPFAM" id="SSF53720">
    <property type="entry name" value="ALDH-like"/>
    <property type="match status" value="1"/>
</dbReference>
<dbReference type="OrthoDB" id="9762913at2"/>
<dbReference type="InterPro" id="IPR015590">
    <property type="entry name" value="Aldehyde_DH_dom"/>
</dbReference>
<dbReference type="Pfam" id="PF00171">
    <property type="entry name" value="Aldedh"/>
    <property type="match status" value="1"/>
</dbReference>
<dbReference type="FunFam" id="3.40.605.10:FF:000012">
    <property type="entry name" value="NAD-dependent succinate-semialdehyde dehydrogenase"/>
    <property type="match status" value="1"/>
</dbReference>
<evidence type="ECO:0000256" key="1">
    <source>
        <dbReference type="ARBA" id="ARBA00009986"/>
    </source>
</evidence>
<dbReference type="PROSITE" id="PS00687">
    <property type="entry name" value="ALDEHYDE_DEHYDR_GLU"/>
    <property type="match status" value="1"/>
</dbReference>
<dbReference type="InterPro" id="IPR016160">
    <property type="entry name" value="Ald_DH_CS_CYS"/>
</dbReference>
<feature type="domain" description="Aldehyde dehydrogenase" evidence="6">
    <location>
        <begin position="3"/>
        <end position="447"/>
    </location>
</feature>
<comment type="caution">
    <text evidence="7">The sequence shown here is derived from an EMBL/GenBank/DDBJ whole genome shotgun (WGS) entry which is preliminary data.</text>
</comment>
<keyword evidence="2" id="KW-0521">NADP</keyword>
<evidence type="ECO:0000256" key="3">
    <source>
        <dbReference type="ARBA" id="ARBA00023002"/>
    </source>
</evidence>
<dbReference type="RefSeq" id="WP_147015243.1">
    <property type="nucleotide sequence ID" value="NZ_VORB01000010.1"/>
</dbReference>
<dbReference type="InterPro" id="IPR016163">
    <property type="entry name" value="Ald_DH_C"/>
</dbReference>
<comment type="similarity">
    <text evidence="1 5">Belongs to the aldehyde dehydrogenase family.</text>
</comment>
<evidence type="ECO:0000313" key="8">
    <source>
        <dbReference type="Proteomes" id="UP000321168"/>
    </source>
</evidence>
<gene>
    <name evidence="7" type="ORF">FRX97_10870</name>
</gene>
<dbReference type="AlphaFoldDB" id="A0A5C6UVJ6"/>
<proteinExistence type="inferred from homology"/>
<dbReference type="EMBL" id="VORB01000010">
    <property type="protein sequence ID" value="TXC76241.1"/>
    <property type="molecule type" value="Genomic_DNA"/>
</dbReference>
<evidence type="ECO:0000313" key="7">
    <source>
        <dbReference type="EMBL" id="TXC76241.1"/>
    </source>
</evidence>
<evidence type="ECO:0000256" key="5">
    <source>
        <dbReference type="RuleBase" id="RU003345"/>
    </source>
</evidence>
<dbReference type="PANTHER" id="PTHR43217:SF1">
    <property type="entry name" value="SUCCINATE SEMIALDEHYDE DEHYDROGENASE [NAD(P)+] SAD"/>
    <property type="match status" value="1"/>
</dbReference>
<name>A0A5C6UVJ6_9FLAO</name>
<dbReference type="Proteomes" id="UP000321168">
    <property type="component" value="Unassembled WGS sequence"/>
</dbReference>
<dbReference type="PROSITE" id="PS00070">
    <property type="entry name" value="ALDEHYDE_DEHYDR_CYS"/>
    <property type="match status" value="1"/>
</dbReference>
<dbReference type="InterPro" id="IPR016162">
    <property type="entry name" value="Ald_DH_N"/>
</dbReference>
<reference evidence="7 8" key="1">
    <citation type="submission" date="2019-08" db="EMBL/GenBank/DDBJ databases">
        <title>Genome of Luteibaculum oceani JCM 18817.</title>
        <authorList>
            <person name="Bowman J.P."/>
        </authorList>
    </citation>
    <scope>NUCLEOTIDE SEQUENCE [LARGE SCALE GENOMIC DNA]</scope>
    <source>
        <strain evidence="7 8">JCM 18817</strain>
    </source>
</reference>
<evidence type="ECO:0000259" key="6">
    <source>
        <dbReference type="Pfam" id="PF00171"/>
    </source>
</evidence>
<dbReference type="InterPro" id="IPR047110">
    <property type="entry name" value="GABD/Sad-like"/>
</dbReference>
<dbReference type="Gene3D" id="3.40.605.10">
    <property type="entry name" value="Aldehyde Dehydrogenase, Chain A, domain 1"/>
    <property type="match status" value="1"/>
</dbReference>
<dbReference type="InterPro" id="IPR029510">
    <property type="entry name" value="Ald_DH_CS_GLU"/>
</dbReference>
<accession>A0A5C6UVJ6</accession>
<dbReference type="InterPro" id="IPR016161">
    <property type="entry name" value="Ald_DH/histidinol_DH"/>
</dbReference>
<feature type="active site" evidence="4">
    <location>
        <position position="228"/>
    </location>
</feature>
<evidence type="ECO:0000256" key="2">
    <source>
        <dbReference type="ARBA" id="ARBA00022857"/>
    </source>
</evidence>
<dbReference type="GO" id="GO:0004777">
    <property type="term" value="F:succinate-semialdehyde dehydrogenase (NAD+) activity"/>
    <property type="evidence" value="ECO:0007669"/>
    <property type="project" value="TreeGrafter"/>
</dbReference>
<organism evidence="7 8">
    <name type="scientific">Luteibaculum oceani</name>
    <dbReference type="NCBI Taxonomy" id="1294296"/>
    <lineage>
        <taxon>Bacteria</taxon>
        <taxon>Pseudomonadati</taxon>
        <taxon>Bacteroidota</taxon>
        <taxon>Flavobacteriia</taxon>
        <taxon>Flavobacteriales</taxon>
        <taxon>Luteibaculaceae</taxon>
        <taxon>Luteibaculum</taxon>
    </lineage>
</organism>
<keyword evidence="3 5" id="KW-0560">Oxidoreductase</keyword>
<dbReference type="PANTHER" id="PTHR43217">
    <property type="entry name" value="SUCCINATE SEMIALDEHYDE DEHYDROGENASE [NAD(P)+] SAD"/>
    <property type="match status" value="1"/>
</dbReference>
<protein>
    <submittedName>
        <fullName evidence="7">Aldehyde dehydrogenase family protein</fullName>
    </submittedName>
</protein>
<dbReference type="Gene3D" id="3.40.309.10">
    <property type="entry name" value="Aldehyde Dehydrogenase, Chain A, domain 2"/>
    <property type="match status" value="1"/>
</dbReference>